<reference evidence="1" key="1">
    <citation type="journal article" date="2012" name="Science">
        <title>Fermentation, hydrogen, and sulfur metabolism in multiple uncultivated bacterial phyla.</title>
        <authorList>
            <person name="Wrighton K.C."/>
            <person name="Thomas B.C."/>
            <person name="Sharon I."/>
            <person name="Miller C.S."/>
            <person name="Castelle C.J."/>
            <person name="VerBerkmoes N.C."/>
            <person name="Wilkins M.J."/>
            <person name="Hettich R.L."/>
            <person name="Lipton M.S."/>
            <person name="Williams K.H."/>
            <person name="Long P.E."/>
            <person name="Banfield J.F."/>
        </authorList>
    </citation>
    <scope>NUCLEOTIDE SEQUENCE [LARGE SCALE GENOMIC DNA]</scope>
</reference>
<name>K2H0U3_9BACT</name>
<protein>
    <submittedName>
        <fullName evidence="1">Uncharacterized protein</fullName>
    </submittedName>
</protein>
<evidence type="ECO:0000313" key="1">
    <source>
        <dbReference type="EMBL" id="EKE29450.1"/>
    </source>
</evidence>
<comment type="caution">
    <text evidence="1">The sequence shown here is derived from an EMBL/GenBank/DDBJ whole genome shotgun (WGS) entry which is preliminary data.</text>
</comment>
<sequence length="96" mass="10662">MALRSDFPANHCVHIKIQEAVIDMDSSGTGYFPAVALNTFNHLSMLLISAKRVESRALADWEEKERNAIVAKIASITMTTISSTNVNAEWLIKDLE</sequence>
<accession>K2H0U3</accession>
<dbReference type="EMBL" id="AMFJ01000173">
    <property type="protein sequence ID" value="EKE29450.1"/>
    <property type="molecule type" value="Genomic_DNA"/>
</dbReference>
<dbReference type="AlphaFoldDB" id="K2H0U3"/>
<gene>
    <name evidence="1" type="ORF">ACD_2C00173G0001</name>
</gene>
<organism evidence="1">
    <name type="scientific">uncultured bacterium</name>
    <name type="common">gcode 4</name>
    <dbReference type="NCBI Taxonomy" id="1234023"/>
    <lineage>
        <taxon>Bacteria</taxon>
        <taxon>environmental samples</taxon>
    </lineage>
</organism>
<proteinExistence type="predicted"/>